<evidence type="ECO:0000313" key="4">
    <source>
        <dbReference type="Proteomes" id="UP000297739"/>
    </source>
</evidence>
<dbReference type="InterPro" id="IPR036397">
    <property type="entry name" value="RNaseH_sf"/>
</dbReference>
<organism evidence="3 4">
    <name type="scientific">Hymenobacter elongatus</name>
    <dbReference type="NCBI Taxonomy" id="877208"/>
    <lineage>
        <taxon>Bacteria</taxon>
        <taxon>Pseudomonadati</taxon>
        <taxon>Bacteroidota</taxon>
        <taxon>Cytophagia</taxon>
        <taxon>Cytophagales</taxon>
        <taxon>Hymenobacteraceae</taxon>
        <taxon>Hymenobacter</taxon>
    </lineage>
</organism>
<dbReference type="PANTHER" id="PTHR46889">
    <property type="entry name" value="TRANSPOSASE INSF FOR INSERTION SEQUENCE IS3B-RELATED"/>
    <property type="match status" value="1"/>
</dbReference>
<feature type="domain" description="Integrase catalytic" evidence="2">
    <location>
        <begin position="172"/>
        <end position="335"/>
    </location>
</feature>
<dbReference type="InterPro" id="IPR025948">
    <property type="entry name" value="HTH-like_dom"/>
</dbReference>
<evidence type="ECO:0000313" key="3">
    <source>
        <dbReference type="EMBL" id="TGE18017.1"/>
    </source>
</evidence>
<dbReference type="AlphaFoldDB" id="A0A4Z0PMQ2"/>
<dbReference type="Proteomes" id="UP000297739">
    <property type="component" value="Unassembled WGS sequence"/>
</dbReference>
<dbReference type="Pfam" id="PF13276">
    <property type="entry name" value="HTH_21"/>
    <property type="match status" value="1"/>
</dbReference>
<dbReference type="Pfam" id="PF00665">
    <property type="entry name" value="rve"/>
    <property type="match status" value="1"/>
</dbReference>
<gene>
    <name evidence="3" type="ORF">E5J99_05625</name>
</gene>
<dbReference type="NCBIfam" id="NF033516">
    <property type="entry name" value="transpos_IS3"/>
    <property type="match status" value="1"/>
</dbReference>
<dbReference type="EMBL" id="SRLD01000008">
    <property type="protein sequence ID" value="TGE18017.1"/>
    <property type="molecule type" value="Genomic_DNA"/>
</dbReference>
<proteinExistence type="predicted"/>
<evidence type="ECO:0000256" key="1">
    <source>
        <dbReference type="SAM" id="MobiDB-lite"/>
    </source>
</evidence>
<comment type="caution">
    <text evidence="3">The sequence shown here is derived from an EMBL/GenBank/DDBJ whole genome shotgun (WGS) entry which is preliminary data.</text>
</comment>
<dbReference type="InterPro" id="IPR001584">
    <property type="entry name" value="Integrase_cat-core"/>
</dbReference>
<reference evidence="3 4" key="1">
    <citation type="submission" date="2019-04" db="EMBL/GenBank/DDBJ databases">
        <authorList>
            <person name="Feng G."/>
            <person name="Zhang J."/>
            <person name="Zhu H."/>
        </authorList>
    </citation>
    <scope>NUCLEOTIDE SEQUENCE [LARGE SCALE GENOMIC DNA]</scope>
    <source>
        <strain evidence="3 4">JCM 17223</strain>
    </source>
</reference>
<dbReference type="PANTHER" id="PTHR46889:SF4">
    <property type="entry name" value="TRANSPOSASE INSO FOR INSERTION SEQUENCE ELEMENT IS911B-RELATED"/>
    <property type="match status" value="1"/>
</dbReference>
<dbReference type="InterPro" id="IPR048020">
    <property type="entry name" value="Transpos_IS3"/>
</dbReference>
<dbReference type="PROSITE" id="PS50994">
    <property type="entry name" value="INTEGRASE"/>
    <property type="match status" value="1"/>
</dbReference>
<dbReference type="SUPFAM" id="SSF53098">
    <property type="entry name" value="Ribonuclease H-like"/>
    <property type="match status" value="1"/>
</dbReference>
<dbReference type="GO" id="GO:0015074">
    <property type="term" value="P:DNA integration"/>
    <property type="evidence" value="ECO:0007669"/>
    <property type="project" value="InterPro"/>
</dbReference>
<evidence type="ECO:0000259" key="2">
    <source>
        <dbReference type="PROSITE" id="PS50994"/>
    </source>
</evidence>
<dbReference type="Pfam" id="PF13333">
    <property type="entry name" value="rve_2"/>
    <property type="match status" value="1"/>
</dbReference>
<accession>A0A4Z0PMQ2</accession>
<dbReference type="InterPro" id="IPR012337">
    <property type="entry name" value="RNaseH-like_sf"/>
</dbReference>
<name>A0A4Z0PMQ2_9BACT</name>
<dbReference type="OrthoDB" id="936265at2"/>
<dbReference type="Gene3D" id="3.30.420.10">
    <property type="entry name" value="Ribonuclease H-like superfamily/Ribonuclease H"/>
    <property type="match status" value="1"/>
</dbReference>
<dbReference type="InterPro" id="IPR050900">
    <property type="entry name" value="Transposase_IS3/IS150/IS904"/>
</dbReference>
<keyword evidence="4" id="KW-1185">Reference proteome</keyword>
<feature type="region of interest" description="Disordered" evidence="1">
    <location>
        <begin position="1"/>
        <end position="35"/>
    </location>
</feature>
<dbReference type="GO" id="GO:0003676">
    <property type="term" value="F:nucleic acid binding"/>
    <property type="evidence" value="ECO:0007669"/>
    <property type="project" value="InterPro"/>
</dbReference>
<sequence>MAASAARGRSGQRGSGPRPGSARPARGQQAAGAGARHFKKSLGHLRPADPVSTYQHITQRAGQVPVRQLCQALRVAPAAYYAWHRRRQMLVGEPAWQVAVREAFAYHSQRYGTRRLRVEVQAQGHPVGRWRIRRVLHAHGLRAQQLRSFVPRTTASDPAVRAAPNRLLGQAAPIAPNRVWVGDITYLPRQGGGWLYLAVWLDRCSRKVVGWDVRDTMPQDLVSEALRRALAVRRPAAGLIVHSDQGSQYTATRFKNLLAQHGALQSMSRRGNCYDNAHAESFWSRFKAELLDGGSFPGLAEAKLEISHHIAYYNAERRHSALGYHSPNHFETQLLTTSQLCPA</sequence>
<feature type="compositionally biased region" description="Low complexity" evidence="1">
    <location>
        <begin position="15"/>
        <end position="35"/>
    </location>
</feature>
<protein>
    <submittedName>
        <fullName evidence="3">IS3 family transposase</fullName>
    </submittedName>
</protein>